<accession>A0A645C7A4</accession>
<organism evidence="1">
    <name type="scientific">bioreactor metagenome</name>
    <dbReference type="NCBI Taxonomy" id="1076179"/>
    <lineage>
        <taxon>unclassified sequences</taxon>
        <taxon>metagenomes</taxon>
        <taxon>ecological metagenomes</taxon>
    </lineage>
</organism>
<sequence length="77" mass="8474">MEANVAFQLDILESAIHRAFPGPDIGAAADLGQRAVCGFFNVHERDCAFVHFRLGIDQLKDAFRACKRADKAVKELA</sequence>
<comment type="caution">
    <text evidence="1">The sequence shown here is derived from an EMBL/GenBank/DDBJ whole genome shotgun (WGS) entry which is preliminary data.</text>
</comment>
<reference evidence="1" key="1">
    <citation type="submission" date="2019-08" db="EMBL/GenBank/DDBJ databases">
        <authorList>
            <person name="Kucharzyk K."/>
            <person name="Murdoch R.W."/>
            <person name="Higgins S."/>
            <person name="Loffler F."/>
        </authorList>
    </citation>
    <scope>NUCLEOTIDE SEQUENCE</scope>
</reference>
<gene>
    <name evidence="1" type="ORF">SDC9_120013</name>
</gene>
<dbReference type="EMBL" id="VSSQ01025114">
    <property type="protein sequence ID" value="MPM73037.1"/>
    <property type="molecule type" value="Genomic_DNA"/>
</dbReference>
<dbReference type="AlphaFoldDB" id="A0A645C7A4"/>
<proteinExistence type="predicted"/>
<name>A0A645C7A4_9ZZZZ</name>
<protein>
    <submittedName>
        <fullName evidence="1">Uncharacterized protein</fullName>
    </submittedName>
</protein>
<evidence type="ECO:0000313" key="1">
    <source>
        <dbReference type="EMBL" id="MPM73037.1"/>
    </source>
</evidence>